<feature type="binding site" evidence="7">
    <location>
        <position position="137"/>
    </location>
    <ligand>
        <name>Zn(2+)</name>
        <dbReference type="ChEBI" id="CHEBI:29105"/>
        <label>2</label>
    </ligand>
</feature>
<evidence type="ECO:0000256" key="6">
    <source>
        <dbReference type="ARBA" id="ARBA00023211"/>
    </source>
</evidence>
<dbReference type="EMBL" id="AATS01000002">
    <property type="protein sequence ID" value="EAU55766.1"/>
    <property type="molecule type" value="Genomic_DNA"/>
</dbReference>
<dbReference type="InterPro" id="IPR002933">
    <property type="entry name" value="Peptidase_M20"/>
</dbReference>
<dbReference type="Gene3D" id="3.30.70.360">
    <property type="match status" value="1"/>
</dbReference>
<dbReference type="Gene3D" id="3.40.630.10">
    <property type="entry name" value="Zn peptidases"/>
    <property type="match status" value="1"/>
</dbReference>
<dbReference type="HOGENOM" id="CLU_024588_6_0_0"/>
<dbReference type="PIRSF" id="PIRSF001235">
    <property type="entry name" value="Amidase_carbamoylase"/>
    <property type="match status" value="1"/>
</dbReference>
<keyword evidence="7" id="KW-0862">Zinc</keyword>
<dbReference type="GO" id="GO:0016813">
    <property type="term" value="F:hydrolase activity, acting on carbon-nitrogen (but not peptide) bonds, in linear amidines"/>
    <property type="evidence" value="ECO:0007669"/>
    <property type="project" value="InterPro"/>
</dbReference>
<accession>Q0F1Y4</accession>
<gene>
    <name evidence="8" type="ORF">SPV1_02422</name>
</gene>
<sequence>MRVSVLNKNPVTITPAAIADHYAVLDRIGVIDDDRTNGFIRPAYSDAESAAFDYVESAAVAAGLVSRRDAVGNLIIETAGEFTHWVETGSHVDTVDAGGNYDGVAGVVAGLAVLIAVQSGGEALSHGLRLRVWRGEESSAFGTASLGAWAAFGELKPAVLDYTHGGRTLAQAMISQHADPSYVRAGAATIPDAERDAIAAHIELHIEQGSVLENKQCDIGIVTGIRGSIRSWVHLTGAFDHSGATPMGVAYRKDANLAMAHLMVQLDGLLARFNKLHPETPQAVIQTFGVVNSHAEHNQHCPLVQANAVSKVSGFAYFSHEIRSCSEGLARDYHEQAQALIRQQAALFHVGAEVEQISISFGIPALNAHIQSMTAACCEEQHRRFTYLPSGAWHDVAVICHQQKTDGSAIPTGMIFIPCRAGISHSAAEHTSYEQIAAGASILAQLMLTYRSGPQPFHG</sequence>
<feature type="binding site" evidence="7">
    <location>
        <position position="205"/>
    </location>
    <ligand>
        <name>Zn(2+)</name>
        <dbReference type="ChEBI" id="CHEBI:29105"/>
        <label>1</label>
    </ligand>
</feature>
<protein>
    <submittedName>
        <fullName evidence="8">N-carbamoyl-L-amino acid amidohydrolase</fullName>
    </submittedName>
</protein>
<evidence type="ECO:0000256" key="3">
    <source>
        <dbReference type="ARBA" id="ARBA00011738"/>
    </source>
</evidence>
<feature type="binding site" evidence="7">
    <location>
        <position position="102"/>
    </location>
    <ligand>
        <name>Zn(2+)</name>
        <dbReference type="ChEBI" id="CHEBI:29105"/>
        <label>2</label>
    </ligand>
</feature>
<evidence type="ECO:0000313" key="9">
    <source>
        <dbReference type="Proteomes" id="UP000005297"/>
    </source>
</evidence>
<dbReference type="AlphaFoldDB" id="Q0F1Y4"/>
<keyword evidence="9" id="KW-1185">Reference proteome</keyword>
<dbReference type="NCBIfam" id="TIGR01879">
    <property type="entry name" value="hydantase"/>
    <property type="match status" value="1"/>
</dbReference>
<dbReference type="Proteomes" id="UP000005297">
    <property type="component" value="Unassembled WGS sequence"/>
</dbReference>
<dbReference type="GO" id="GO:0046872">
    <property type="term" value="F:metal ion binding"/>
    <property type="evidence" value="ECO:0007669"/>
    <property type="project" value="UniProtKB-KW"/>
</dbReference>
<name>Q0F1Y4_9PROT</name>
<dbReference type="Pfam" id="PF01546">
    <property type="entry name" value="Peptidase_M20"/>
    <property type="match status" value="1"/>
</dbReference>
<dbReference type="RefSeq" id="WP_009850785.1">
    <property type="nucleotide sequence ID" value="NZ_DS022295.1"/>
</dbReference>
<evidence type="ECO:0000256" key="1">
    <source>
        <dbReference type="ARBA" id="ARBA00001936"/>
    </source>
</evidence>
<dbReference type="STRING" id="314344.AL013_05420"/>
<evidence type="ECO:0000256" key="7">
    <source>
        <dbReference type="PIRSR" id="PIRSR001235-1"/>
    </source>
</evidence>
<comment type="cofactor">
    <cofactor evidence="7">
        <name>Zn(2+)</name>
        <dbReference type="ChEBI" id="CHEBI:29105"/>
    </cofactor>
    <text evidence="7">Binds 2 Zn(2+) ions per subunit.</text>
</comment>
<comment type="cofactor">
    <cofactor evidence="1">
        <name>Mn(2+)</name>
        <dbReference type="ChEBI" id="CHEBI:29035"/>
    </cofactor>
</comment>
<dbReference type="FunCoup" id="Q0F1Y4">
    <property type="interactions" value="169"/>
</dbReference>
<feature type="binding site" evidence="7">
    <location>
        <position position="425"/>
    </location>
    <ligand>
        <name>Zn(2+)</name>
        <dbReference type="ChEBI" id="CHEBI:29105"/>
        <label>2</label>
    </ligand>
</feature>
<dbReference type="eggNOG" id="COG0624">
    <property type="taxonomic scope" value="Bacteria"/>
</dbReference>
<dbReference type="PANTHER" id="PTHR32494">
    <property type="entry name" value="ALLANTOATE DEIMINASE-RELATED"/>
    <property type="match status" value="1"/>
</dbReference>
<comment type="caution">
    <text evidence="8">The sequence shown here is derived from an EMBL/GenBank/DDBJ whole genome shotgun (WGS) entry which is preliminary data.</text>
</comment>
<dbReference type="InterPro" id="IPR036264">
    <property type="entry name" value="Bact_exopeptidase_dim_dom"/>
</dbReference>
<keyword evidence="6" id="KW-0464">Manganese</keyword>
<dbReference type="InParanoid" id="Q0F1Y4"/>
<proteinExistence type="inferred from homology"/>
<dbReference type="SUPFAM" id="SSF53187">
    <property type="entry name" value="Zn-dependent exopeptidases"/>
    <property type="match status" value="1"/>
</dbReference>
<keyword evidence="4 7" id="KW-0479">Metal-binding</keyword>
<evidence type="ECO:0000256" key="2">
    <source>
        <dbReference type="ARBA" id="ARBA00006153"/>
    </source>
</evidence>
<evidence type="ECO:0000256" key="5">
    <source>
        <dbReference type="ARBA" id="ARBA00022801"/>
    </source>
</evidence>
<keyword evidence="5 8" id="KW-0378">Hydrolase</keyword>
<dbReference type="SUPFAM" id="SSF55031">
    <property type="entry name" value="Bacterial exopeptidase dimerisation domain"/>
    <property type="match status" value="1"/>
</dbReference>
<feature type="binding site" evidence="7">
    <location>
        <position position="102"/>
    </location>
    <ligand>
        <name>Zn(2+)</name>
        <dbReference type="ChEBI" id="CHEBI:29105"/>
        <label>1</label>
    </ligand>
</feature>
<comment type="similarity">
    <text evidence="2">Belongs to the peptidase M20 family.</text>
</comment>
<comment type="subunit">
    <text evidence="3">Homodimer.</text>
</comment>
<reference evidence="8 9" key="1">
    <citation type="submission" date="2006-09" db="EMBL/GenBank/DDBJ databases">
        <authorList>
            <person name="Emerson D."/>
            <person name="Ferriera S."/>
            <person name="Johnson J."/>
            <person name="Kravitz S."/>
            <person name="Halpern A."/>
            <person name="Remington K."/>
            <person name="Beeson K."/>
            <person name="Tran B."/>
            <person name="Rogers Y.-H."/>
            <person name="Friedman R."/>
            <person name="Venter J.C."/>
        </authorList>
    </citation>
    <scope>NUCLEOTIDE SEQUENCE [LARGE SCALE GENOMIC DNA]</scope>
    <source>
        <strain evidence="8 9">PV-1</strain>
    </source>
</reference>
<feature type="binding site" evidence="7">
    <location>
        <position position="91"/>
    </location>
    <ligand>
        <name>Zn(2+)</name>
        <dbReference type="ChEBI" id="CHEBI:29105"/>
        <label>1</label>
    </ligand>
</feature>
<dbReference type="InterPro" id="IPR010158">
    <property type="entry name" value="Amidase_Cbmase"/>
</dbReference>
<organism evidence="8 9">
    <name type="scientific">Mariprofundus ferrooxydans PV-1</name>
    <dbReference type="NCBI Taxonomy" id="314345"/>
    <lineage>
        <taxon>Bacteria</taxon>
        <taxon>Pseudomonadati</taxon>
        <taxon>Pseudomonadota</taxon>
        <taxon>Candidatius Mariprofundia</taxon>
        <taxon>Mariprofundales</taxon>
        <taxon>Mariprofundaceae</taxon>
        <taxon>Mariprofundus</taxon>
    </lineage>
</organism>
<evidence type="ECO:0000256" key="4">
    <source>
        <dbReference type="ARBA" id="ARBA00022723"/>
    </source>
</evidence>
<evidence type="ECO:0000313" key="8">
    <source>
        <dbReference type="EMBL" id="EAU55766.1"/>
    </source>
</evidence>
<dbReference type="PANTHER" id="PTHR32494:SF19">
    <property type="entry name" value="ALLANTOATE DEIMINASE-RELATED"/>
    <property type="match status" value="1"/>
</dbReference>